<proteinExistence type="inferred from homology"/>
<feature type="domain" description="Fatty acid desaturase" evidence="5">
    <location>
        <begin position="67"/>
        <end position="338"/>
    </location>
</feature>
<dbReference type="Pfam" id="PF00487">
    <property type="entry name" value="FA_desaturase"/>
    <property type="match status" value="1"/>
</dbReference>
<accession>A0AAU8JG48</accession>
<name>A0AAU8JG48_9CYAN</name>
<feature type="transmembrane region" description="Helical" evidence="4">
    <location>
        <begin position="207"/>
        <end position="227"/>
    </location>
</feature>
<dbReference type="InterPro" id="IPR012171">
    <property type="entry name" value="Fatty_acid_desaturase"/>
</dbReference>
<keyword evidence="3" id="KW-0408">Iron</keyword>
<evidence type="ECO:0000313" key="6">
    <source>
        <dbReference type="EMBL" id="XCM37730.1"/>
    </source>
</evidence>
<comment type="cofactor">
    <cofactor evidence="1">
        <name>Fe(2+)</name>
        <dbReference type="ChEBI" id="CHEBI:29033"/>
    </cofactor>
</comment>
<feature type="transmembrane region" description="Helical" evidence="4">
    <location>
        <begin position="65"/>
        <end position="89"/>
    </location>
</feature>
<protein>
    <submittedName>
        <fullName evidence="6">Acyl-CoA desaturase</fullName>
        <ecNumber evidence="6">1.14.19.-</ecNumber>
    </submittedName>
</protein>
<feature type="transmembrane region" description="Helical" evidence="4">
    <location>
        <begin position="39"/>
        <end position="59"/>
    </location>
</feature>
<feature type="transmembrane region" description="Helical" evidence="4">
    <location>
        <begin position="233"/>
        <end position="254"/>
    </location>
</feature>
<dbReference type="PANTHER" id="PTHR19353">
    <property type="entry name" value="FATTY ACID DESATURASE 2"/>
    <property type="match status" value="1"/>
</dbReference>
<dbReference type="RefSeq" id="WP_054469605.1">
    <property type="nucleotide sequence ID" value="NZ_CP159837.1"/>
</dbReference>
<sequence>MTITQPKVTFGRSIGFRKELNRRVEAYLKAENISPRDNLAMYFKTAIIFSWVISAWAFTVFGPPVIWMKLLGCVILGLGVAGVGFSVGHDANHGGYSNSKFVNRLIALSYDFIGLSSYLWRFRHNSLHHIYTNMLGHDVEIHADELVRLSPEMEYHWYHKYQHIFIWFVYPLIPFYWSVADVYLILIKRKYHDHIIPTPTAIELITLLGFKVIWLGWLIGIPIAVGYSPWEAILGFTLTYMTYGFVICVIFMLAHVMDGLEFIQPDPKSNSVEDEWAVLQVKTTADFAPNNHFLNWYLGGLNYQTVHHLFPHICHIHYPKIAKILAEVAQEYNVNYQVYDSFGSALESHYRWLKKMAVAPKTVASVA</sequence>
<dbReference type="EC" id="1.14.19.-" evidence="6"/>
<dbReference type="GO" id="GO:0016717">
    <property type="term" value="F:oxidoreductase activity, acting on paired donors, with oxidation of a pair of donors resulting in the reduction of molecular oxygen to two molecules of water"/>
    <property type="evidence" value="ECO:0007669"/>
    <property type="project" value="TreeGrafter"/>
</dbReference>
<feature type="transmembrane region" description="Helical" evidence="4">
    <location>
        <begin position="164"/>
        <end position="186"/>
    </location>
</feature>
<reference evidence="6" key="1">
    <citation type="submission" date="2024-07" db="EMBL/GenBank/DDBJ databases">
        <authorList>
            <person name="Kim Y.J."/>
            <person name="Jeong J.Y."/>
        </authorList>
    </citation>
    <scope>NUCLEOTIDE SEQUENCE</scope>
    <source>
        <strain evidence="6">GIHE-MW2</strain>
    </source>
</reference>
<evidence type="ECO:0000259" key="5">
    <source>
        <dbReference type="Pfam" id="PF00487"/>
    </source>
</evidence>
<keyword evidence="6" id="KW-0560">Oxidoreductase</keyword>
<dbReference type="InterPro" id="IPR005804">
    <property type="entry name" value="FA_desaturase_dom"/>
</dbReference>
<evidence type="ECO:0000256" key="3">
    <source>
        <dbReference type="ARBA" id="ARBA00023004"/>
    </source>
</evidence>
<dbReference type="PANTHER" id="PTHR19353:SF19">
    <property type="entry name" value="DELTA(5) FATTY ACID DESATURASE C-RELATED"/>
    <property type="match status" value="1"/>
</dbReference>
<keyword evidence="4" id="KW-0472">Membrane</keyword>
<dbReference type="PIRSF" id="PIRSF015921">
    <property type="entry name" value="FA_sphinglp_des"/>
    <property type="match status" value="1"/>
</dbReference>
<evidence type="ECO:0000256" key="2">
    <source>
        <dbReference type="ARBA" id="ARBA00008749"/>
    </source>
</evidence>
<gene>
    <name evidence="6" type="ORF">ABWT76_000516</name>
</gene>
<organism evidence="6">
    <name type="scientific">Planktothricoides raciborskii GIHE-MW2</name>
    <dbReference type="NCBI Taxonomy" id="2792601"/>
    <lineage>
        <taxon>Bacteria</taxon>
        <taxon>Bacillati</taxon>
        <taxon>Cyanobacteriota</taxon>
        <taxon>Cyanophyceae</taxon>
        <taxon>Oscillatoriophycideae</taxon>
        <taxon>Oscillatoriales</taxon>
        <taxon>Oscillatoriaceae</taxon>
        <taxon>Planktothricoides</taxon>
    </lineage>
</organism>
<dbReference type="EMBL" id="CP159837">
    <property type="protein sequence ID" value="XCM37730.1"/>
    <property type="molecule type" value="Genomic_DNA"/>
</dbReference>
<dbReference type="CDD" id="cd03506">
    <property type="entry name" value="Delta6-FADS-like"/>
    <property type="match status" value="1"/>
</dbReference>
<feature type="transmembrane region" description="Helical" evidence="4">
    <location>
        <begin position="101"/>
        <end position="120"/>
    </location>
</feature>
<dbReference type="GO" id="GO:0016020">
    <property type="term" value="C:membrane"/>
    <property type="evidence" value="ECO:0007669"/>
    <property type="project" value="TreeGrafter"/>
</dbReference>
<evidence type="ECO:0000256" key="4">
    <source>
        <dbReference type="SAM" id="Phobius"/>
    </source>
</evidence>
<evidence type="ECO:0000256" key="1">
    <source>
        <dbReference type="ARBA" id="ARBA00001954"/>
    </source>
</evidence>
<keyword evidence="4" id="KW-0812">Transmembrane</keyword>
<keyword evidence="4" id="KW-1133">Transmembrane helix</keyword>
<dbReference type="GO" id="GO:0008610">
    <property type="term" value="P:lipid biosynthetic process"/>
    <property type="evidence" value="ECO:0007669"/>
    <property type="project" value="UniProtKB-ARBA"/>
</dbReference>
<comment type="similarity">
    <text evidence="2">Belongs to the fatty acid desaturase type 2 family.</text>
</comment>
<dbReference type="AlphaFoldDB" id="A0AAU8JG48"/>